<keyword evidence="2" id="KW-1185">Reference proteome</keyword>
<comment type="caution">
    <text evidence="1">The sequence shown here is derived from an EMBL/GenBank/DDBJ whole genome shotgun (WGS) entry which is preliminary data.</text>
</comment>
<protein>
    <submittedName>
        <fullName evidence="1">DUF3570 domain-containing protein</fullName>
    </submittedName>
</protein>
<dbReference type="RefSeq" id="WP_251778098.1">
    <property type="nucleotide sequence ID" value="NZ_JAMKFE010000005.1"/>
</dbReference>
<dbReference type="Proteomes" id="UP001165541">
    <property type="component" value="Unassembled WGS sequence"/>
</dbReference>
<organism evidence="1 2">
    <name type="scientific">Caldimonas mangrovi</name>
    <dbReference type="NCBI Taxonomy" id="2944811"/>
    <lineage>
        <taxon>Bacteria</taxon>
        <taxon>Pseudomonadati</taxon>
        <taxon>Pseudomonadota</taxon>
        <taxon>Betaproteobacteria</taxon>
        <taxon>Burkholderiales</taxon>
        <taxon>Sphaerotilaceae</taxon>
        <taxon>Caldimonas</taxon>
    </lineage>
</organism>
<sequence length="396" mass="44272">MAAIDRCDTPRAGWALRWRRVLRTLRHAGAWVPARPLRSHAACMAGVVGGMLAGGAHAVSLPEDKAEALYHVYDGGGIKATGPALLVRKSMADRVSLSASYYVDAVSNASIDVVTTASPFDERRNEYGFGADYVYRDTLMSVSVSNSREPDYVAKAFSVDVSQDVFGGMTTVNLGFTRGSDEVGRSDTGFFDNAKHWRYRLGATQILTPAWLASANVEVVSDSGYLGNPYRVARVFGAAVPERNPRTRSSRALKFRVVGAPWAGSSVHAEYRYFWDNWDIKAHTVQFGYSRYFGEKWLADWYLRYHKQSKALFYSDNATEESTYVSRNRQLSTFNTLGLGAKVSYRFAHQPGKYDVKAHAAYELKRFSFSDFTDIRTGKKYSHNANIFQIYVSANY</sequence>
<dbReference type="SUPFAM" id="SSF56935">
    <property type="entry name" value="Porins"/>
    <property type="match status" value="1"/>
</dbReference>
<dbReference type="InterPro" id="IPR021953">
    <property type="entry name" value="DUF3570"/>
</dbReference>
<reference evidence="1" key="1">
    <citation type="submission" date="2022-05" db="EMBL/GenBank/DDBJ databases">
        <title>Schlegelella sp. nov., isolated from mangrove soil.</title>
        <authorList>
            <person name="Liu Y."/>
            <person name="Ge X."/>
            <person name="Liu W."/>
        </authorList>
    </citation>
    <scope>NUCLEOTIDE SEQUENCE</scope>
    <source>
        <strain evidence="1">S2-27</strain>
    </source>
</reference>
<evidence type="ECO:0000313" key="1">
    <source>
        <dbReference type="EMBL" id="MCM5679895.1"/>
    </source>
</evidence>
<dbReference type="EMBL" id="JAMKFE010000005">
    <property type="protein sequence ID" value="MCM5679895.1"/>
    <property type="molecule type" value="Genomic_DNA"/>
</dbReference>
<gene>
    <name evidence="1" type="ORF">M8A51_10160</name>
</gene>
<name>A0ABT0YMD9_9BURK</name>
<evidence type="ECO:0000313" key="2">
    <source>
        <dbReference type="Proteomes" id="UP001165541"/>
    </source>
</evidence>
<accession>A0ABT0YMD9</accession>
<proteinExistence type="predicted"/>
<dbReference type="Pfam" id="PF12094">
    <property type="entry name" value="DUF3570"/>
    <property type="match status" value="1"/>
</dbReference>